<sequence length="288" mass="32263">MKTTLAFAIALAIQSVTAASPSPSPSPSPSLASNAPPPSSIGDKVAQDLAENFAIFRWEGNNTLARESFAFELNEPSRLQVVDFKHHGDMFDVFDNGKKLGSSSNVVYDENVETYAATPQEALSDDHFSKGAFSLEKGKHNITVMAHGPYEVGSAALRLVQRTNLVLAKGQDNETEEEHEEEEEEEENEDEKDDDDKGNWQKMYLKKKSDDGHKRSSGKHIKYNGSKHGSEKKYRGQYKNHKHGKSDYRHIPHRVVHDGPKTVTHWKVVRQTAVPYAVRVGYEHGDYE</sequence>
<accession>A0A1X2IHJ9</accession>
<feature type="region of interest" description="Disordered" evidence="1">
    <location>
        <begin position="18"/>
        <end position="42"/>
    </location>
</feature>
<feature type="chain" id="PRO_5013389908" evidence="2">
    <location>
        <begin position="19"/>
        <end position="288"/>
    </location>
</feature>
<keyword evidence="2" id="KW-0732">Signal</keyword>
<organism evidence="3 4">
    <name type="scientific">Absidia repens</name>
    <dbReference type="NCBI Taxonomy" id="90262"/>
    <lineage>
        <taxon>Eukaryota</taxon>
        <taxon>Fungi</taxon>
        <taxon>Fungi incertae sedis</taxon>
        <taxon>Mucoromycota</taxon>
        <taxon>Mucoromycotina</taxon>
        <taxon>Mucoromycetes</taxon>
        <taxon>Mucorales</taxon>
        <taxon>Cunninghamellaceae</taxon>
        <taxon>Absidia</taxon>
    </lineage>
</organism>
<protein>
    <submittedName>
        <fullName evidence="3">Uncharacterized protein</fullName>
    </submittedName>
</protein>
<gene>
    <name evidence="3" type="ORF">BCR42DRAFT_21975</name>
</gene>
<dbReference type="Proteomes" id="UP000193560">
    <property type="component" value="Unassembled WGS sequence"/>
</dbReference>
<comment type="caution">
    <text evidence="3">The sequence shown here is derived from an EMBL/GenBank/DDBJ whole genome shotgun (WGS) entry which is preliminary data.</text>
</comment>
<evidence type="ECO:0000313" key="3">
    <source>
        <dbReference type="EMBL" id="ORZ16865.1"/>
    </source>
</evidence>
<evidence type="ECO:0000256" key="1">
    <source>
        <dbReference type="SAM" id="MobiDB-lite"/>
    </source>
</evidence>
<evidence type="ECO:0000313" key="4">
    <source>
        <dbReference type="Proteomes" id="UP000193560"/>
    </source>
</evidence>
<feature type="compositionally biased region" description="Basic residues" evidence="1">
    <location>
        <begin position="235"/>
        <end position="244"/>
    </location>
</feature>
<keyword evidence="4" id="KW-1185">Reference proteome</keyword>
<dbReference type="STRING" id="90262.A0A1X2IHJ9"/>
<dbReference type="OrthoDB" id="2289276at2759"/>
<proteinExistence type="predicted"/>
<dbReference type="EMBL" id="MCGE01000010">
    <property type="protein sequence ID" value="ORZ16865.1"/>
    <property type="molecule type" value="Genomic_DNA"/>
</dbReference>
<feature type="region of interest" description="Disordered" evidence="1">
    <location>
        <begin position="168"/>
        <end position="247"/>
    </location>
</feature>
<reference evidence="3 4" key="1">
    <citation type="submission" date="2016-07" db="EMBL/GenBank/DDBJ databases">
        <title>Pervasive Adenine N6-methylation of Active Genes in Fungi.</title>
        <authorList>
            <consortium name="DOE Joint Genome Institute"/>
            <person name="Mondo S.J."/>
            <person name="Dannebaum R.O."/>
            <person name="Kuo R.C."/>
            <person name="Labutti K."/>
            <person name="Haridas S."/>
            <person name="Kuo A."/>
            <person name="Salamov A."/>
            <person name="Ahrendt S.R."/>
            <person name="Lipzen A."/>
            <person name="Sullivan W."/>
            <person name="Andreopoulos W.B."/>
            <person name="Clum A."/>
            <person name="Lindquist E."/>
            <person name="Daum C."/>
            <person name="Ramamoorthy G.K."/>
            <person name="Gryganskyi A."/>
            <person name="Culley D."/>
            <person name="Magnuson J.K."/>
            <person name="James T.Y."/>
            <person name="O'Malley M.A."/>
            <person name="Stajich J.E."/>
            <person name="Spatafora J.W."/>
            <person name="Visel A."/>
            <person name="Grigoriev I.V."/>
        </authorList>
    </citation>
    <scope>NUCLEOTIDE SEQUENCE [LARGE SCALE GENOMIC DNA]</scope>
    <source>
        <strain evidence="3 4">NRRL 1336</strain>
    </source>
</reference>
<feature type="compositionally biased region" description="Acidic residues" evidence="1">
    <location>
        <begin position="173"/>
        <end position="196"/>
    </location>
</feature>
<evidence type="ECO:0000256" key="2">
    <source>
        <dbReference type="SAM" id="SignalP"/>
    </source>
</evidence>
<dbReference type="AlphaFoldDB" id="A0A1X2IHJ9"/>
<name>A0A1X2IHJ9_9FUNG</name>
<feature type="signal peptide" evidence="2">
    <location>
        <begin position="1"/>
        <end position="18"/>
    </location>
</feature>